<evidence type="ECO:0000313" key="12">
    <source>
        <dbReference type="Proteomes" id="UP000298646"/>
    </source>
</evidence>
<dbReference type="Pfam" id="PF08019">
    <property type="entry name" value="EptA_B_N"/>
    <property type="match status" value="1"/>
</dbReference>
<dbReference type="Pfam" id="PF00884">
    <property type="entry name" value="Sulfatase"/>
    <property type="match status" value="1"/>
</dbReference>
<dbReference type="InterPro" id="IPR058130">
    <property type="entry name" value="PEA_transf_C"/>
</dbReference>
<feature type="transmembrane region" description="Helical" evidence="8">
    <location>
        <begin position="21"/>
        <end position="40"/>
    </location>
</feature>
<dbReference type="GO" id="GO:0016776">
    <property type="term" value="F:phosphotransferase activity, phosphate group as acceptor"/>
    <property type="evidence" value="ECO:0007669"/>
    <property type="project" value="TreeGrafter"/>
</dbReference>
<protein>
    <submittedName>
        <fullName evidence="11">Phosphoethanolamine--lipid A transferase</fullName>
    </submittedName>
</protein>
<feature type="transmembrane region" description="Helical" evidence="8">
    <location>
        <begin position="60"/>
        <end position="79"/>
    </location>
</feature>
<comment type="subcellular location">
    <subcellularLocation>
        <location evidence="1">Cell inner membrane</location>
        <topology evidence="1">Multi-pass membrane protein</topology>
    </subcellularLocation>
</comment>
<dbReference type="AlphaFoldDB" id="A0AAE6EN20"/>
<evidence type="ECO:0000313" key="11">
    <source>
        <dbReference type="EMBL" id="QCM03708.1"/>
    </source>
</evidence>
<evidence type="ECO:0000256" key="4">
    <source>
        <dbReference type="ARBA" id="ARBA00022679"/>
    </source>
</evidence>
<dbReference type="PANTHER" id="PTHR30443">
    <property type="entry name" value="INNER MEMBRANE PROTEIN"/>
    <property type="match status" value="1"/>
</dbReference>
<keyword evidence="7 8" id="KW-0472">Membrane</keyword>
<dbReference type="NCBIfam" id="NF028537">
    <property type="entry name" value="P_eth_NH2_trans"/>
    <property type="match status" value="1"/>
</dbReference>
<feature type="domain" description="Sulfatase N-terminal" evidence="9">
    <location>
        <begin position="246"/>
        <end position="534"/>
    </location>
</feature>
<keyword evidence="11" id="KW-0614">Plasmid</keyword>
<evidence type="ECO:0000256" key="2">
    <source>
        <dbReference type="ARBA" id="ARBA00022475"/>
    </source>
</evidence>
<evidence type="ECO:0000259" key="9">
    <source>
        <dbReference type="Pfam" id="PF00884"/>
    </source>
</evidence>
<dbReference type="GO" id="GO:0009244">
    <property type="term" value="P:lipopolysaccharide core region biosynthetic process"/>
    <property type="evidence" value="ECO:0007669"/>
    <property type="project" value="TreeGrafter"/>
</dbReference>
<dbReference type="SUPFAM" id="SSF53649">
    <property type="entry name" value="Alkaline phosphatase-like"/>
    <property type="match status" value="1"/>
</dbReference>
<keyword evidence="6 8" id="KW-1133">Transmembrane helix</keyword>
<evidence type="ECO:0000256" key="3">
    <source>
        <dbReference type="ARBA" id="ARBA00022519"/>
    </source>
</evidence>
<evidence type="ECO:0000256" key="1">
    <source>
        <dbReference type="ARBA" id="ARBA00004429"/>
    </source>
</evidence>
<dbReference type="InterPro" id="IPR040423">
    <property type="entry name" value="PEA_transferase"/>
</dbReference>
<sequence>MTGQRVNFREKNKVSRSFYRPEISSIALSVLVALFLVLGTNQTFWSKVHTNMGSNPGAVAALYVAVTVLFIAAITAFSVKYLTKPLFILLILTAAVASWFTDRFGVVVDSDMIRNAYETTPAEAQHLITPAFAFHLILFAVLPIAVILWVRVTHRPLLQKIIWNSAVVFPSLALFVFAGFSYSAVYTAAIREHKDIVKSLNPVTPLAGTIKFLMDTGAEAQIVIQPVGRDAKITPTVDGSTMPRVTIIVAGETARAQNFALGGYGRDTNPALSKQDIIYFPNTSSCGTATATSLPCMFSRFTRSDYSHAKGLANETLLDVIATAGADVEWWDNSTGSKGVADRVKFVSLASSSDARYCKMNECQDGVFLDKLDTWLNSVKKDSVLVLHQMGSHGPAYYLRYPYAFRRFQPECKTAELGSCKDSEIVNAYDNTIFYTDFILSSVIDKLKASSARLQGSLIYMSDHGESLGENGLYLHGAPYMLAPDVQTKVPFVLWMDSEFQRSMGVDKSCLVKDAGSPRSHDNLFHSVLSMMNVTTSVYDPKLDIFSNCKGGKSS</sequence>
<gene>
    <name evidence="11" type="ORF">CFBP6624_26385</name>
</gene>
<keyword evidence="4 11" id="KW-0808">Transferase</keyword>
<evidence type="ECO:0000256" key="6">
    <source>
        <dbReference type="ARBA" id="ARBA00022989"/>
    </source>
</evidence>
<reference evidence="11 12" key="1">
    <citation type="submission" date="2019-04" db="EMBL/GenBank/DDBJ databases">
        <title>Complete genome sequence of Agrobacterium tumefaciens CFBP6624.</title>
        <authorList>
            <person name="Haryono M."/>
            <person name="Lin Y.-C."/>
            <person name="Lai E.-M."/>
            <person name="Kuo C.-H."/>
        </authorList>
    </citation>
    <scope>NUCLEOTIDE SEQUENCE [LARGE SCALE GENOMIC DNA]</scope>
    <source>
        <strain evidence="11 12">CFBP6624</strain>
        <plasmid evidence="12">patcfbp6624</plasmid>
    </source>
</reference>
<feature type="transmembrane region" description="Helical" evidence="8">
    <location>
        <begin position="161"/>
        <end position="182"/>
    </location>
</feature>
<proteinExistence type="predicted"/>
<organism evidence="11 12">
    <name type="scientific">Agrobacterium tumefaciens</name>
    <dbReference type="NCBI Taxonomy" id="358"/>
    <lineage>
        <taxon>Bacteria</taxon>
        <taxon>Pseudomonadati</taxon>
        <taxon>Pseudomonadota</taxon>
        <taxon>Alphaproteobacteria</taxon>
        <taxon>Hyphomicrobiales</taxon>
        <taxon>Rhizobiaceae</taxon>
        <taxon>Rhizobium/Agrobacterium group</taxon>
        <taxon>Agrobacterium</taxon>
        <taxon>Agrobacterium tumefaciens complex</taxon>
    </lineage>
</organism>
<dbReference type="InterPro" id="IPR000917">
    <property type="entry name" value="Sulfatase_N"/>
</dbReference>
<dbReference type="PANTHER" id="PTHR30443:SF0">
    <property type="entry name" value="PHOSPHOETHANOLAMINE TRANSFERASE EPTA"/>
    <property type="match status" value="1"/>
</dbReference>
<accession>A0AAE6EN20</accession>
<dbReference type="InterPro" id="IPR012549">
    <property type="entry name" value="EptA-like_N"/>
</dbReference>
<feature type="transmembrane region" description="Helical" evidence="8">
    <location>
        <begin position="86"/>
        <end position="107"/>
    </location>
</feature>
<keyword evidence="5 8" id="KW-0812">Transmembrane</keyword>
<feature type="domain" description="Phosphoethanolamine transferase N-terminal" evidence="10">
    <location>
        <begin position="67"/>
        <end position="213"/>
    </location>
</feature>
<dbReference type="GO" id="GO:0005886">
    <property type="term" value="C:plasma membrane"/>
    <property type="evidence" value="ECO:0007669"/>
    <property type="project" value="UniProtKB-SubCell"/>
</dbReference>
<feature type="transmembrane region" description="Helical" evidence="8">
    <location>
        <begin position="127"/>
        <end position="149"/>
    </location>
</feature>
<dbReference type="Proteomes" id="UP000298646">
    <property type="component" value="Plasmid pAtCFBP6624"/>
</dbReference>
<dbReference type="Gene3D" id="3.40.720.10">
    <property type="entry name" value="Alkaline Phosphatase, subunit A"/>
    <property type="match status" value="1"/>
</dbReference>
<evidence type="ECO:0000256" key="7">
    <source>
        <dbReference type="ARBA" id="ARBA00023136"/>
    </source>
</evidence>
<evidence type="ECO:0000259" key="10">
    <source>
        <dbReference type="Pfam" id="PF08019"/>
    </source>
</evidence>
<name>A0AAE6EN20_AGRTU</name>
<dbReference type="CDD" id="cd16017">
    <property type="entry name" value="LptA"/>
    <property type="match status" value="1"/>
</dbReference>
<evidence type="ECO:0000256" key="8">
    <source>
        <dbReference type="SAM" id="Phobius"/>
    </source>
</evidence>
<dbReference type="InterPro" id="IPR017850">
    <property type="entry name" value="Alkaline_phosphatase_core_sf"/>
</dbReference>
<evidence type="ECO:0000256" key="5">
    <source>
        <dbReference type="ARBA" id="ARBA00022692"/>
    </source>
</evidence>
<geneLocation type="plasmid" evidence="12">
    <name>patcfbp6624</name>
</geneLocation>
<dbReference type="EMBL" id="CP039909">
    <property type="protein sequence ID" value="QCM03708.1"/>
    <property type="molecule type" value="Genomic_DNA"/>
</dbReference>
<keyword evidence="2" id="KW-1003">Cell membrane</keyword>
<keyword evidence="3" id="KW-0997">Cell inner membrane</keyword>